<sequence>MAPIPWEEADPFSISMYAQESTYWASLQESDTLMRVCRELSAGRSSEAVESSIEQLCKMCWAEALEAIDSHTLLIAARAEVDHLKRRLAQCSFQSVKQILDEDEITEKRLHIDAVDLKQLDQDQTEKHLEKLCKDAATPRGTGTQDIGVNTEGDEVEVRQRCEDLTARLGRSEAQNAELRRRQRRLEEQLAESSEELHRTQERLDEAVERLEESESTKVVLEGAYEKLQEDHEFELKAGEDARQEVSRLQTEVHRLREDRKASRRPSRRPDSRPPSSPLPLLQGPLSYSEAASLEESPGFTVNRKKAMQVSTSLPSLASKGESAGLAQSGSSILPRSKRPFVM</sequence>
<protein>
    <submittedName>
        <fullName evidence="2">Uncharacterized protein</fullName>
    </submittedName>
</protein>
<feature type="compositionally biased region" description="Low complexity" evidence="1">
    <location>
        <begin position="279"/>
        <end position="297"/>
    </location>
</feature>
<dbReference type="Proteomes" id="UP001178507">
    <property type="component" value="Unassembled WGS sequence"/>
</dbReference>
<evidence type="ECO:0000256" key="1">
    <source>
        <dbReference type="SAM" id="MobiDB-lite"/>
    </source>
</evidence>
<keyword evidence="3" id="KW-1185">Reference proteome</keyword>
<evidence type="ECO:0000313" key="2">
    <source>
        <dbReference type="EMBL" id="CAJ1370375.1"/>
    </source>
</evidence>
<evidence type="ECO:0000313" key="3">
    <source>
        <dbReference type="Proteomes" id="UP001178507"/>
    </source>
</evidence>
<gene>
    <name evidence="2" type="ORF">EVOR1521_LOCUS950</name>
</gene>
<comment type="caution">
    <text evidence="2">The sequence shown here is derived from an EMBL/GenBank/DDBJ whole genome shotgun (WGS) entry which is preliminary data.</text>
</comment>
<dbReference type="EMBL" id="CAUJNA010000013">
    <property type="protein sequence ID" value="CAJ1370375.1"/>
    <property type="molecule type" value="Genomic_DNA"/>
</dbReference>
<accession>A0AA36HKS1</accession>
<reference evidence="2" key="1">
    <citation type="submission" date="2023-08" db="EMBL/GenBank/DDBJ databases">
        <authorList>
            <person name="Chen Y."/>
            <person name="Shah S."/>
            <person name="Dougan E. K."/>
            <person name="Thang M."/>
            <person name="Chan C."/>
        </authorList>
    </citation>
    <scope>NUCLEOTIDE SEQUENCE</scope>
</reference>
<dbReference type="AlphaFoldDB" id="A0AA36HKS1"/>
<feature type="region of interest" description="Disordered" evidence="1">
    <location>
        <begin position="239"/>
        <end position="343"/>
    </location>
</feature>
<proteinExistence type="predicted"/>
<feature type="compositionally biased region" description="Basic and acidic residues" evidence="1">
    <location>
        <begin position="239"/>
        <end position="261"/>
    </location>
</feature>
<dbReference type="SUPFAM" id="SSF57997">
    <property type="entry name" value="Tropomyosin"/>
    <property type="match status" value="1"/>
</dbReference>
<name>A0AA36HKS1_9DINO</name>
<organism evidence="2 3">
    <name type="scientific">Effrenium voratum</name>
    <dbReference type="NCBI Taxonomy" id="2562239"/>
    <lineage>
        <taxon>Eukaryota</taxon>
        <taxon>Sar</taxon>
        <taxon>Alveolata</taxon>
        <taxon>Dinophyceae</taxon>
        <taxon>Suessiales</taxon>
        <taxon>Symbiodiniaceae</taxon>
        <taxon>Effrenium</taxon>
    </lineage>
</organism>